<dbReference type="Gramene" id="Os06t0217925-00">
    <property type="protein sequence ID" value="Os06t0217925-00"/>
    <property type="gene ID" value="Os06g0217925"/>
</dbReference>
<evidence type="ECO:0000313" key="2">
    <source>
        <dbReference type="EMBL" id="BAS96803.1"/>
    </source>
</evidence>
<proteinExistence type="predicted"/>
<dbReference type="InParanoid" id="A0A0P0WUJ1"/>
<evidence type="ECO:0000313" key="3">
    <source>
        <dbReference type="Proteomes" id="UP000059680"/>
    </source>
</evidence>
<keyword evidence="3" id="KW-1185">Reference proteome</keyword>
<name>A0A0P0WUJ1_ORYSJ</name>
<accession>A0A0P0WUJ1</accession>
<reference evidence="2 3" key="2">
    <citation type="journal article" date="2013" name="Plant Cell Physiol.">
        <title>Rice Annotation Project Database (RAP-DB): an integrative and interactive database for rice genomics.</title>
        <authorList>
            <person name="Sakai H."/>
            <person name="Lee S.S."/>
            <person name="Tanaka T."/>
            <person name="Numa H."/>
            <person name="Kim J."/>
            <person name="Kawahara Y."/>
            <person name="Wakimoto H."/>
            <person name="Yang C.C."/>
            <person name="Iwamoto M."/>
            <person name="Abe T."/>
            <person name="Yamada Y."/>
            <person name="Muto A."/>
            <person name="Inokuchi H."/>
            <person name="Ikemura T."/>
            <person name="Matsumoto T."/>
            <person name="Sasaki T."/>
            <person name="Itoh T."/>
        </authorList>
    </citation>
    <scope>NUCLEOTIDE SEQUENCE [LARGE SCALE GENOMIC DNA]</scope>
    <source>
        <strain evidence="3">cv. Nipponbare</strain>
    </source>
</reference>
<dbReference type="SMR" id="A0A0P0WUJ1"/>
<reference evidence="2 3" key="3">
    <citation type="journal article" date="2013" name="Rice">
        <title>Improvement of the Oryza sativa Nipponbare reference genome using next generation sequence and optical map data.</title>
        <authorList>
            <person name="Kawahara Y."/>
            <person name="de la Bastide M."/>
            <person name="Hamilton J.P."/>
            <person name="Kanamori H."/>
            <person name="McCombie W.R."/>
            <person name="Ouyang S."/>
            <person name="Schwartz D.C."/>
            <person name="Tanaka T."/>
            <person name="Wu J."/>
            <person name="Zhou S."/>
            <person name="Childs K.L."/>
            <person name="Davidson R.M."/>
            <person name="Lin H."/>
            <person name="Quesada-Ocampo L."/>
            <person name="Vaillancourt B."/>
            <person name="Sakai H."/>
            <person name="Lee S.S."/>
            <person name="Kim J."/>
            <person name="Numa H."/>
            <person name="Itoh T."/>
            <person name="Buell C.R."/>
            <person name="Matsumoto T."/>
        </authorList>
    </citation>
    <scope>NUCLEOTIDE SEQUENCE [LARGE SCALE GENOMIC DNA]</scope>
    <source>
        <strain evidence="3">cv. Nipponbare</strain>
    </source>
</reference>
<dbReference type="Proteomes" id="UP000059680">
    <property type="component" value="Chromosome 6"/>
</dbReference>
<dbReference type="EMBL" id="AP014962">
    <property type="protein sequence ID" value="BAS96803.1"/>
    <property type="molecule type" value="Genomic_DNA"/>
</dbReference>
<gene>
    <name evidence="2" type="ordered locus">Os06g0217925</name>
    <name evidence="2" type="ORF">OSNPB_060217925</name>
</gene>
<reference evidence="3" key="1">
    <citation type="journal article" date="2005" name="Nature">
        <title>The map-based sequence of the rice genome.</title>
        <authorList>
            <consortium name="International rice genome sequencing project (IRGSP)"/>
            <person name="Matsumoto T."/>
            <person name="Wu J."/>
            <person name="Kanamori H."/>
            <person name="Katayose Y."/>
            <person name="Fujisawa M."/>
            <person name="Namiki N."/>
            <person name="Mizuno H."/>
            <person name="Yamamoto K."/>
            <person name="Antonio B.A."/>
            <person name="Baba T."/>
            <person name="Sakata K."/>
            <person name="Nagamura Y."/>
            <person name="Aoki H."/>
            <person name="Arikawa K."/>
            <person name="Arita K."/>
            <person name="Bito T."/>
            <person name="Chiden Y."/>
            <person name="Fujitsuka N."/>
            <person name="Fukunaka R."/>
            <person name="Hamada M."/>
            <person name="Harada C."/>
            <person name="Hayashi A."/>
            <person name="Hijishita S."/>
            <person name="Honda M."/>
            <person name="Hosokawa S."/>
            <person name="Ichikawa Y."/>
            <person name="Idonuma A."/>
            <person name="Iijima M."/>
            <person name="Ikeda M."/>
            <person name="Ikeno M."/>
            <person name="Ito K."/>
            <person name="Ito S."/>
            <person name="Ito T."/>
            <person name="Ito Y."/>
            <person name="Ito Y."/>
            <person name="Iwabuchi A."/>
            <person name="Kamiya K."/>
            <person name="Karasawa W."/>
            <person name="Kurita K."/>
            <person name="Katagiri S."/>
            <person name="Kikuta A."/>
            <person name="Kobayashi H."/>
            <person name="Kobayashi N."/>
            <person name="Machita K."/>
            <person name="Maehara T."/>
            <person name="Masukawa M."/>
            <person name="Mizubayashi T."/>
            <person name="Mukai Y."/>
            <person name="Nagasaki H."/>
            <person name="Nagata Y."/>
            <person name="Naito S."/>
            <person name="Nakashima M."/>
            <person name="Nakama Y."/>
            <person name="Nakamichi Y."/>
            <person name="Nakamura M."/>
            <person name="Meguro A."/>
            <person name="Negishi M."/>
            <person name="Ohta I."/>
            <person name="Ohta T."/>
            <person name="Okamoto M."/>
            <person name="Ono N."/>
            <person name="Saji S."/>
            <person name="Sakaguchi M."/>
            <person name="Sakai K."/>
            <person name="Shibata M."/>
            <person name="Shimokawa T."/>
            <person name="Song J."/>
            <person name="Takazaki Y."/>
            <person name="Terasawa K."/>
            <person name="Tsugane M."/>
            <person name="Tsuji K."/>
            <person name="Ueda S."/>
            <person name="Waki K."/>
            <person name="Yamagata H."/>
            <person name="Yamamoto M."/>
            <person name="Yamamoto S."/>
            <person name="Yamane H."/>
            <person name="Yoshiki S."/>
            <person name="Yoshihara R."/>
            <person name="Yukawa K."/>
            <person name="Zhong H."/>
            <person name="Yano M."/>
            <person name="Yuan Q."/>
            <person name="Ouyang S."/>
            <person name="Liu J."/>
            <person name="Jones K.M."/>
            <person name="Gansberger K."/>
            <person name="Moffat K."/>
            <person name="Hill J."/>
            <person name="Bera J."/>
            <person name="Fadrosh D."/>
            <person name="Jin S."/>
            <person name="Johri S."/>
            <person name="Kim M."/>
            <person name="Overton L."/>
            <person name="Reardon M."/>
            <person name="Tsitrin T."/>
            <person name="Vuong H."/>
            <person name="Weaver B."/>
            <person name="Ciecko A."/>
            <person name="Tallon L."/>
            <person name="Jackson J."/>
            <person name="Pai G."/>
            <person name="Aken S.V."/>
            <person name="Utterback T."/>
            <person name="Reidmuller S."/>
            <person name="Feldblyum T."/>
            <person name="Hsiao J."/>
            <person name="Zismann V."/>
            <person name="Iobst S."/>
            <person name="de Vazeille A.R."/>
            <person name="Buell C.R."/>
            <person name="Ying K."/>
            <person name="Li Y."/>
            <person name="Lu T."/>
            <person name="Huang Y."/>
            <person name="Zhao Q."/>
            <person name="Feng Q."/>
            <person name="Zhang L."/>
            <person name="Zhu J."/>
            <person name="Weng Q."/>
            <person name="Mu J."/>
            <person name="Lu Y."/>
            <person name="Fan D."/>
            <person name="Liu Y."/>
            <person name="Guan J."/>
            <person name="Zhang Y."/>
            <person name="Yu S."/>
            <person name="Liu X."/>
            <person name="Zhang Y."/>
            <person name="Hong G."/>
            <person name="Han B."/>
            <person name="Choisne N."/>
            <person name="Demange N."/>
            <person name="Orjeda G."/>
            <person name="Samain S."/>
            <person name="Cattolico L."/>
            <person name="Pelletier E."/>
            <person name="Couloux A."/>
            <person name="Segurens B."/>
            <person name="Wincker P."/>
            <person name="D'Hont A."/>
            <person name="Scarpelli C."/>
            <person name="Weissenbach J."/>
            <person name="Salanoubat M."/>
            <person name="Quetier F."/>
            <person name="Yu Y."/>
            <person name="Kim H.R."/>
            <person name="Rambo T."/>
            <person name="Currie J."/>
            <person name="Collura K."/>
            <person name="Luo M."/>
            <person name="Yang T."/>
            <person name="Ammiraju J.S.S."/>
            <person name="Engler F."/>
            <person name="Soderlund C."/>
            <person name="Wing R.A."/>
            <person name="Palmer L.E."/>
            <person name="de la Bastide M."/>
            <person name="Spiegel L."/>
            <person name="Nascimento L."/>
            <person name="Zutavern T."/>
            <person name="O'Shaughnessy A."/>
            <person name="Dike S."/>
            <person name="Dedhia N."/>
            <person name="Preston R."/>
            <person name="Balija V."/>
            <person name="McCombie W.R."/>
            <person name="Chow T."/>
            <person name="Chen H."/>
            <person name="Chung M."/>
            <person name="Chen C."/>
            <person name="Shaw J."/>
            <person name="Wu H."/>
            <person name="Hsiao K."/>
            <person name="Chao Y."/>
            <person name="Chu M."/>
            <person name="Cheng C."/>
            <person name="Hour A."/>
            <person name="Lee P."/>
            <person name="Lin S."/>
            <person name="Lin Y."/>
            <person name="Liou J."/>
            <person name="Liu S."/>
            <person name="Hsing Y."/>
            <person name="Raghuvanshi S."/>
            <person name="Mohanty A."/>
            <person name="Bharti A.K."/>
            <person name="Gaur A."/>
            <person name="Gupta V."/>
            <person name="Kumar D."/>
            <person name="Ravi V."/>
            <person name="Vij S."/>
            <person name="Kapur A."/>
            <person name="Khurana P."/>
            <person name="Khurana P."/>
            <person name="Khurana J.P."/>
            <person name="Tyagi A.K."/>
            <person name="Gaikwad K."/>
            <person name="Singh A."/>
            <person name="Dalal V."/>
            <person name="Srivastava S."/>
            <person name="Dixit A."/>
            <person name="Pal A.K."/>
            <person name="Ghazi I.A."/>
            <person name="Yadav M."/>
            <person name="Pandit A."/>
            <person name="Bhargava A."/>
            <person name="Sureshbabu K."/>
            <person name="Batra K."/>
            <person name="Sharma T.R."/>
            <person name="Mohapatra T."/>
            <person name="Singh N.K."/>
            <person name="Messing J."/>
            <person name="Nelson A.B."/>
            <person name="Fuks G."/>
            <person name="Kavchok S."/>
            <person name="Keizer G."/>
            <person name="Linton E."/>
            <person name="Llaca V."/>
            <person name="Song R."/>
            <person name="Tanyolac B."/>
            <person name="Young S."/>
            <person name="Ho-Il K."/>
            <person name="Hahn J.H."/>
            <person name="Sangsakoo G."/>
            <person name="Vanavichit A."/>
            <person name="de Mattos Luiz.A.T."/>
            <person name="Zimmer P.D."/>
            <person name="Malone G."/>
            <person name="Dellagostin O."/>
            <person name="de Oliveira A.C."/>
            <person name="Bevan M."/>
            <person name="Bancroft I."/>
            <person name="Minx P."/>
            <person name="Cordum H."/>
            <person name="Wilson R."/>
            <person name="Cheng Z."/>
            <person name="Jin W."/>
            <person name="Jiang J."/>
            <person name="Leong S.A."/>
            <person name="Iwama H."/>
            <person name="Gojobori T."/>
            <person name="Itoh T."/>
            <person name="Niimura Y."/>
            <person name="Fujii Y."/>
            <person name="Habara T."/>
            <person name="Sakai H."/>
            <person name="Sato Y."/>
            <person name="Wilson G."/>
            <person name="Kumar K."/>
            <person name="McCouch S."/>
            <person name="Juretic N."/>
            <person name="Hoen D."/>
            <person name="Wright S."/>
            <person name="Bruskiewich R."/>
            <person name="Bureau T."/>
            <person name="Miyao A."/>
            <person name="Hirochika H."/>
            <person name="Nishikawa T."/>
            <person name="Kadowaki K."/>
            <person name="Sugiura M."/>
            <person name="Burr B."/>
            <person name="Sasaki T."/>
        </authorList>
    </citation>
    <scope>NUCLEOTIDE SEQUENCE [LARGE SCALE GENOMIC DNA]</scope>
    <source>
        <strain evidence="3">cv. Nipponbare</strain>
    </source>
</reference>
<organism evidence="2 3">
    <name type="scientific">Oryza sativa subsp. japonica</name>
    <name type="common">Rice</name>
    <dbReference type="NCBI Taxonomy" id="39947"/>
    <lineage>
        <taxon>Eukaryota</taxon>
        <taxon>Viridiplantae</taxon>
        <taxon>Streptophyta</taxon>
        <taxon>Embryophyta</taxon>
        <taxon>Tracheophyta</taxon>
        <taxon>Spermatophyta</taxon>
        <taxon>Magnoliopsida</taxon>
        <taxon>Liliopsida</taxon>
        <taxon>Poales</taxon>
        <taxon>Poaceae</taxon>
        <taxon>BOP clade</taxon>
        <taxon>Oryzoideae</taxon>
        <taxon>Oryzeae</taxon>
        <taxon>Oryzinae</taxon>
        <taxon>Oryza</taxon>
        <taxon>Oryza sativa</taxon>
    </lineage>
</organism>
<protein>
    <submittedName>
        <fullName evidence="2">Os06g0217925 protein</fullName>
    </submittedName>
</protein>
<evidence type="ECO:0000256" key="1">
    <source>
        <dbReference type="SAM" id="MobiDB-lite"/>
    </source>
</evidence>
<dbReference type="PaxDb" id="39947-A0A0P0WUJ1"/>
<sequence>MVLVSNTYFASPPASPRGVEQRFPPFLQPKTRKLLLRVVERSLQEDRTRRGTGPGSSPTGLQSKAQTYKAHLTFQIQSMASLLTATKSSPSGCSRSRWR</sequence>
<dbReference type="AlphaFoldDB" id="A0A0P0WUJ1"/>
<feature type="region of interest" description="Disordered" evidence="1">
    <location>
        <begin position="41"/>
        <end position="62"/>
    </location>
</feature>